<name>A0AC61S7X6_9BACT</name>
<gene>
    <name evidence="1" type="ORF">E5990_02590</name>
</gene>
<reference evidence="1" key="1">
    <citation type="submission" date="2019-04" db="EMBL/GenBank/DDBJ databases">
        <title>Microbes associate with the intestines of laboratory mice.</title>
        <authorList>
            <person name="Navarre W."/>
            <person name="Wong E."/>
            <person name="Huang K.C."/>
            <person name="Tropini C."/>
            <person name="Ng K."/>
            <person name="Yu B."/>
        </authorList>
    </citation>
    <scope>NUCLEOTIDE SEQUENCE</scope>
    <source>
        <strain evidence="1">NM86_A22</strain>
    </source>
</reference>
<protein>
    <submittedName>
        <fullName evidence="1">S41 family peptidase</fullName>
    </submittedName>
</protein>
<organism evidence="1 2">
    <name type="scientific">Muribaculum caecicola</name>
    <dbReference type="NCBI Taxonomy" id="3038144"/>
    <lineage>
        <taxon>Bacteria</taxon>
        <taxon>Pseudomonadati</taxon>
        <taxon>Bacteroidota</taxon>
        <taxon>Bacteroidia</taxon>
        <taxon>Bacteroidales</taxon>
        <taxon>Muribaculaceae</taxon>
        <taxon>Muribaculum</taxon>
    </lineage>
</organism>
<evidence type="ECO:0000313" key="2">
    <source>
        <dbReference type="Proteomes" id="UP000305401"/>
    </source>
</evidence>
<accession>A0AC61S7X6</accession>
<proteinExistence type="predicted"/>
<evidence type="ECO:0000313" key="1">
    <source>
        <dbReference type="EMBL" id="THG54525.1"/>
    </source>
</evidence>
<keyword evidence="2" id="KW-1185">Reference proteome</keyword>
<dbReference type="EMBL" id="SSTG01000016">
    <property type="protein sequence ID" value="THG54525.1"/>
    <property type="molecule type" value="Genomic_DNA"/>
</dbReference>
<dbReference type="Proteomes" id="UP000305401">
    <property type="component" value="Unassembled WGS sequence"/>
</dbReference>
<comment type="caution">
    <text evidence="1">The sequence shown here is derived from an EMBL/GenBank/DDBJ whole genome shotgun (WGS) entry which is preliminary data.</text>
</comment>
<sequence length="571" mass="62644">MKSSKNLAAWLPLIIAVCMAAGIWIGLYVNRTYRLSDGEKKFSHVLELIKDEYVEDIDVDSLIEMTMPNLLTNLDPHTVYIPASELKEVNSDLDGSFSGIGISFTMFTDTITVNEVIPGGPSDKVGLLAGDRIVTINDSMVAGHNIPSTDIMKMLRGEKGTSVKLGIKRANAKKRLVFDVIRGDIPVNSVLASYMINDSIGYIKVSKFGRTTYNEFFTSLVQLAADGASGYIVDLRGNGGGIMEAAILMANEFLPVNAPIVYTRGRNQDDDSAVYADGNGSFSKASLSVLIDEYSASASEIFAGAMQDNDRALIIGRRSFGKGLVQRQTMLPDSSAIRITVSRYYTPSGRCIQKEYSKGKRNQYEHEILDRYDRGEFYDSDSIKLNLDLEYTTAGGRKVYGGGGIMPDVFVPNDTTGITSYYVNVFNAGLPQKYAFDYSDKNRDRLSKSTDVKSLLRQLPGDDEILQGFVSYAVANGVPARWYYINISSKIIVNYLKALIVNDILGSGYLYQVTNTQDNTVLKALDEMKKGNADAPIRSMENHKGKKAATVPSATDSKNVINEEGTDTVAN</sequence>